<name>A0ABU1JBE8_9MICC</name>
<feature type="transmembrane region" description="Helical" evidence="1">
    <location>
        <begin position="41"/>
        <end position="62"/>
    </location>
</feature>
<reference evidence="2 3" key="1">
    <citation type="submission" date="2023-07" db="EMBL/GenBank/DDBJ databases">
        <title>Sequencing the genomes of 1000 actinobacteria strains.</title>
        <authorList>
            <person name="Klenk H.-P."/>
        </authorList>
    </citation>
    <scope>NUCLEOTIDE SEQUENCE [LARGE SCALE GENOMIC DNA]</scope>
    <source>
        <strain evidence="2 3">DSM 14555</strain>
    </source>
</reference>
<comment type="caution">
    <text evidence="2">The sequence shown here is derived from an EMBL/GenBank/DDBJ whole genome shotgun (WGS) entry which is preliminary data.</text>
</comment>
<keyword evidence="1" id="KW-0812">Transmembrane</keyword>
<dbReference type="Proteomes" id="UP001185069">
    <property type="component" value="Unassembled WGS sequence"/>
</dbReference>
<keyword evidence="3" id="KW-1185">Reference proteome</keyword>
<evidence type="ECO:0000313" key="3">
    <source>
        <dbReference type="Proteomes" id="UP001185069"/>
    </source>
</evidence>
<proteinExistence type="predicted"/>
<evidence type="ECO:0000256" key="1">
    <source>
        <dbReference type="SAM" id="Phobius"/>
    </source>
</evidence>
<keyword evidence="1" id="KW-1133">Transmembrane helix</keyword>
<feature type="transmembrane region" description="Helical" evidence="1">
    <location>
        <begin position="16"/>
        <end position="35"/>
    </location>
</feature>
<dbReference type="EMBL" id="JAVDQF010000001">
    <property type="protein sequence ID" value="MDR6268776.1"/>
    <property type="molecule type" value="Genomic_DNA"/>
</dbReference>
<evidence type="ECO:0000313" key="2">
    <source>
        <dbReference type="EMBL" id="MDR6268776.1"/>
    </source>
</evidence>
<dbReference type="RefSeq" id="WP_296365323.1">
    <property type="nucleotide sequence ID" value="NZ_BAAAHY010000006.1"/>
</dbReference>
<sequence>MESEELRKKLSASQKAVIACYGVAVIGGLILLVSGLLSSNWWTAVLGTVMAIGFGFSLLNWLKFIRKINSGN</sequence>
<gene>
    <name evidence="2" type="ORF">JOE69_001014</name>
</gene>
<keyword evidence="1" id="KW-0472">Membrane</keyword>
<accession>A0ABU1JBE8</accession>
<protein>
    <submittedName>
        <fullName evidence="2">Uncharacterized protein</fullName>
    </submittedName>
</protein>
<organism evidence="2 3">
    <name type="scientific">Arthrobacter russicus</name>
    <dbReference type="NCBI Taxonomy" id="172040"/>
    <lineage>
        <taxon>Bacteria</taxon>
        <taxon>Bacillati</taxon>
        <taxon>Actinomycetota</taxon>
        <taxon>Actinomycetes</taxon>
        <taxon>Micrococcales</taxon>
        <taxon>Micrococcaceae</taxon>
        <taxon>Arthrobacter</taxon>
    </lineage>
</organism>